<evidence type="ECO:0000256" key="2">
    <source>
        <dbReference type="ARBA" id="ARBA00022475"/>
    </source>
</evidence>
<keyword evidence="11" id="KW-1185">Reference proteome</keyword>
<comment type="subcellular location">
    <subcellularLocation>
        <location evidence="1">Cell membrane</location>
        <topology evidence="1">Multi-pass membrane protein</topology>
    </subcellularLocation>
</comment>
<dbReference type="GO" id="GO:0140359">
    <property type="term" value="F:ABC-type transporter activity"/>
    <property type="evidence" value="ECO:0007669"/>
    <property type="project" value="InterPro"/>
</dbReference>
<feature type="transmembrane region" description="Helical" evidence="7">
    <location>
        <begin position="97"/>
        <end position="115"/>
    </location>
</feature>
<evidence type="ECO:0000259" key="8">
    <source>
        <dbReference type="Pfam" id="PF09822"/>
    </source>
</evidence>
<dbReference type="PANTHER" id="PTHR30294">
    <property type="entry name" value="MEMBRANE COMPONENT OF ABC TRANSPORTER YHHJ-RELATED"/>
    <property type="match status" value="1"/>
</dbReference>
<dbReference type="AlphaFoldDB" id="A0A095WZL4"/>
<dbReference type="InterPro" id="IPR051449">
    <property type="entry name" value="ABC-2_transporter_component"/>
</dbReference>
<feature type="transmembrane region" description="Helical" evidence="7">
    <location>
        <begin position="218"/>
        <end position="236"/>
    </location>
</feature>
<name>A0A095WZL4_9GAMM</name>
<feature type="domain" description="ABC-type uncharacterised transport system" evidence="8">
    <location>
        <begin position="588"/>
        <end position="861"/>
    </location>
</feature>
<gene>
    <name evidence="10" type="ORF">HRUBRA_01278</name>
</gene>
<evidence type="ECO:0000259" key="9">
    <source>
        <dbReference type="Pfam" id="PF23357"/>
    </source>
</evidence>
<dbReference type="InterPro" id="IPR055396">
    <property type="entry name" value="DUF7088"/>
</dbReference>
<evidence type="ECO:0000256" key="7">
    <source>
        <dbReference type="SAM" id="Phobius"/>
    </source>
</evidence>
<evidence type="ECO:0000313" key="11">
    <source>
        <dbReference type="Proteomes" id="UP000029640"/>
    </source>
</evidence>
<feature type="region of interest" description="Disordered" evidence="6">
    <location>
        <begin position="757"/>
        <end position="789"/>
    </location>
</feature>
<dbReference type="EMBL" id="AUVB01000038">
    <property type="protein sequence ID" value="KGE04054.1"/>
    <property type="molecule type" value="Genomic_DNA"/>
</dbReference>
<reference evidence="10 11" key="1">
    <citation type="journal article" date="2014" name="Genome Announc.">
        <title>Genome Sequence of Gammaproteobacterial Pseudohaliea rubra Type Strain DSM 19751, Isolated from Coastal Seawater of the Mediterranean Sea.</title>
        <authorList>
            <person name="Spring S."/>
            <person name="Fiebig A."/>
            <person name="Riedel T."/>
            <person name="Goker M."/>
            <person name="Klenk H.P."/>
        </authorList>
    </citation>
    <scope>NUCLEOTIDE SEQUENCE [LARGE SCALE GENOMIC DNA]</scope>
    <source>
        <strain evidence="10 11">DSM 19751</strain>
    </source>
</reference>
<feature type="transmembrane region" description="Helical" evidence="7">
    <location>
        <begin position="252"/>
        <end position="270"/>
    </location>
</feature>
<dbReference type="PATRIC" id="fig|1265313.6.peg.1262"/>
<feature type="transmembrane region" description="Helical" evidence="7">
    <location>
        <begin position="135"/>
        <end position="155"/>
    </location>
</feature>
<dbReference type="eggNOG" id="COG1277">
    <property type="taxonomic scope" value="Bacteria"/>
</dbReference>
<protein>
    <submittedName>
        <fullName evidence="10">Gliding motility protein GldF</fullName>
    </submittedName>
</protein>
<evidence type="ECO:0000256" key="4">
    <source>
        <dbReference type="ARBA" id="ARBA00022989"/>
    </source>
</evidence>
<dbReference type="InterPro" id="IPR019196">
    <property type="entry name" value="ABC_transp_unknown"/>
</dbReference>
<keyword evidence="4 7" id="KW-1133">Transmembrane helix</keyword>
<proteinExistence type="predicted"/>
<organism evidence="10 11">
    <name type="scientific">Pseudohaliea rubra DSM 19751</name>
    <dbReference type="NCBI Taxonomy" id="1265313"/>
    <lineage>
        <taxon>Bacteria</taxon>
        <taxon>Pseudomonadati</taxon>
        <taxon>Pseudomonadota</taxon>
        <taxon>Gammaproteobacteria</taxon>
        <taxon>Cellvibrionales</taxon>
        <taxon>Halieaceae</taxon>
        <taxon>Pseudohaliea</taxon>
    </lineage>
</organism>
<evidence type="ECO:0000313" key="10">
    <source>
        <dbReference type="EMBL" id="KGE04054.1"/>
    </source>
</evidence>
<feature type="transmembrane region" description="Helical" evidence="7">
    <location>
        <begin position="58"/>
        <end position="76"/>
    </location>
</feature>
<keyword evidence="3 7" id="KW-0812">Transmembrane</keyword>
<evidence type="ECO:0000256" key="6">
    <source>
        <dbReference type="SAM" id="MobiDB-lite"/>
    </source>
</evidence>
<feature type="domain" description="DUF7088" evidence="9">
    <location>
        <begin position="283"/>
        <end position="386"/>
    </location>
</feature>
<comment type="caution">
    <text evidence="10">The sequence shown here is derived from an EMBL/GenBank/DDBJ whole genome shotgun (WGS) entry which is preliminary data.</text>
</comment>
<dbReference type="STRING" id="1265313.HRUBRA_01278"/>
<feature type="domain" description="DUF7088" evidence="9">
    <location>
        <begin position="438"/>
        <end position="512"/>
    </location>
</feature>
<keyword evidence="2" id="KW-1003">Cell membrane</keyword>
<dbReference type="OrthoDB" id="9794512at2"/>
<feature type="transmembrane region" description="Helical" evidence="7">
    <location>
        <begin position="162"/>
        <end position="180"/>
    </location>
</feature>
<accession>A0A095WZL4</accession>
<dbReference type="eggNOG" id="COG3225">
    <property type="taxonomic scope" value="Bacteria"/>
</dbReference>
<evidence type="ECO:0000256" key="5">
    <source>
        <dbReference type="ARBA" id="ARBA00023136"/>
    </source>
</evidence>
<dbReference type="PANTHER" id="PTHR30294:SF29">
    <property type="entry name" value="MULTIDRUG ABC TRANSPORTER PERMEASE YBHS-RELATED"/>
    <property type="match status" value="1"/>
</dbReference>
<feature type="compositionally biased region" description="Acidic residues" evidence="6">
    <location>
        <begin position="820"/>
        <end position="830"/>
    </location>
</feature>
<feature type="region of interest" description="Disordered" evidence="6">
    <location>
        <begin position="813"/>
        <end position="833"/>
    </location>
</feature>
<dbReference type="Pfam" id="PF23357">
    <property type="entry name" value="DUF7088"/>
    <property type="match status" value="2"/>
</dbReference>
<evidence type="ECO:0000256" key="3">
    <source>
        <dbReference type="ARBA" id="ARBA00022692"/>
    </source>
</evidence>
<evidence type="ECO:0000256" key="1">
    <source>
        <dbReference type="ARBA" id="ARBA00004651"/>
    </source>
</evidence>
<dbReference type="Pfam" id="PF09822">
    <property type="entry name" value="ABC_transp_aux"/>
    <property type="match status" value="1"/>
</dbReference>
<dbReference type="HOGENOM" id="CLU_305184_0_0_6"/>
<feature type="transmembrane region" description="Helical" evidence="7">
    <location>
        <begin position="21"/>
        <end position="46"/>
    </location>
</feature>
<sequence length="949" mass="104446">MTDNIVLRVAQKELRLFFASPVAWFFLGSFSAVTLFIFFWVEAFFARNIADVRPLFEWLPLLLIFLAAALTMRMWSEERRAGTLEHVLTQPVPLWQFVAGKFLACVTLLLLALVTTLPLPLTVAWLGNLDWGPVLAGYLATALLGAAYLSIGLFVSARTDNAMVSLMGSVLLAGLLYMLGSPLLTGFFGDNVGGVLRLLGTGSRFDSITRGVIDARDLYYYGAVCGIFLVLNVYTLESERWAAGAHPRHRRWRLATGLLIANLLLGAVWLQRLPMLRADVTEGQLYSISAPTHDVLTRLQEPLLIRGYFSERTHPLLAPLVPQLKDLLREYAIAGGDRVRVEFVDPAREPAKEQEANEEYGINARPFQVADRYQSALVNAYFDVLVQYGGEYETLSFGDLIEVKTGTGGQPEVVLRNPEFDVTRAVRDVLYAYQAGGNLFEQLDGPITFTAYASRDELLPQLLRDYRDEIRPVLDEQAANSGGRFRVEFIEPEAGDGAVAERLEEEWGFQPMLAGLDDPREFYFYLTLEDDHQVVQLPTSNFDPDSFLTSLEAGIKRFASGFTKTVALVLPDSEPQFPGMPPSGHSFATLEQGVTREYSILREDLSDGSVAPSADLLVLMAPEDLDERSVFAVDQYLMRGGTVILASSNFSVELNGDRLRMRELDSGLRDWLAKQGLRIADTLVLDRQHGAFPVPVVRRIGGYEFRDMQFVDYPYFLDLREPGLNGEHPVTAGLPNLTLAWASPVDVTGGEGKTVTSLLTSSPESWRSDARDVMPGEDTTSGDALAPGTASLAPETVGVLVQGRFDSAFEAVPPAPEPAGEGEEAADAGDDFGGLVRRSPASARLLVIGSNDFASDQVLSGLVAASGTQYLSPIELLLGAVDWALADGSLLEIRSRAHFNRTLPPLEEGAQARIEYLNYGLALILLGLIAVVHQLRQRQRRNRYGRILA</sequence>
<keyword evidence="5 7" id="KW-0472">Membrane</keyword>
<feature type="transmembrane region" description="Helical" evidence="7">
    <location>
        <begin position="916"/>
        <end position="935"/>
    </location>
</feature>
<dbReference type="GO" id="GO:0005886">
    <property type="term" value="C:plasma membrane"/>
    <property type="evidence" value="ECO:0007669"/>
    <property type="project" value="UniProtKB-SubCell"/>
</dbReference>
<dbReference type="RefSeq" id="WP_035515531.1">
    <property type="nucleotide sequence ID" value="NZ_KN234756.1"/>
</dbReference>
<dbReference type="Proteomes" id="UP000029640">
    <property type="component" value="Unassembled WGS sequence"/>
</dbReference>
<dbReference type="Pfam" id="PF12679">
    <property type="entry name" value="ABC2_membrane_2"/>
    <property type="match status" value="1"/>
</dbReference>